<feature type="compositionally biased region" description="Low complexity" evidence="15">
    <location>
        <begin position="634"/>
        <end position="643"/>
    </location>
</feature>
<dbReference type="InterPro" id="IPR002088">
    <property type="entry name" value="Prenyl_trans_a"/>
</dbReference>
<dbReference type="GO" id="GO:0004660">
    <property type="term" value="F:protein farnesyltransferase activity"/>
    <property type="evidence" value="ECO:0007669"/>
    <property type="project" value="UniProtKB-EC"/>
</dbReference>
<dbReference type="Pfam" id="PF01388">
    <property type="entry name" value="ARID"/>
    <property type="match status" value="1"/>
</dbReference>
<comment type="cofactor">
    <cofactor evidence="1">
        <name>Mg(2+)</name>
        <dbReference type="ChEBI" id="CHEBI:18420"/>
    </cofactor>
</comment>
<dbReference type="InterPro" id="IPR001606">
    <property type="entry name" value="ARID_dom"/>
</dbReference>
<dbReference type="Pfam" id="PF01239">
    <property type="entry name" value="PPTA"/>
    <property type="match status" value="3"/>
</dbReference>
<evidence type="ECO:0000256" key="14">
    <source>
        <dbReference type="SAM" id="Coils"/>
    </source>
</evidence>
<feature type="compositionally biased region" description="Low complexity" evidence="15">
    <location>
        <begin position="437"/>
        <end position="451"/>
    </location>
</feature>
<evidence type="ECO:0000256" key="13">
    <source>
        <dbReference type="ARBA" id="ARBA00043219"/>
    </source>
</evidence>
<accession>A0AAD5H283</accession>
<gene>
    <name evidence="17" type="ORF">COHA_008698</name>
</gene>
<comment type="similarity">
    <text evidence="2">Belongs to the protein prenyltransferase subunit alpha family.</text>
</comment>
<evidence type="ECO:0000256" key="12">
    <source>
        <dbReference type="ARBA" id="ARBA00043086"/>
    </source>
</evidence>
<feature type="region of interest" description="Disordered" evidence="15">
    <location>
        <begin position="593"/>
        <end position="798"/>
    </location>
</feature>
<evidence type="ECO:0000256" key="6">
    <source>
        <dbReference type="ARBA" id="ARBA00022679"/>
    </source>
</evidence>
<evidence type="ECO:0000313" key="18">
    <source>
        <dbReference type="Proteomes" id="UP001205105"/>
    </source>
</evidence>
<keyword evidence="5" id="KW-0637">Prenyltransferase</keyword>
<feature type="compositionally biased region" description="Low complexity" evidence="15">
    <location>
        <begin position="388"/>
        <end position="401"/>
    </location>
</feature>
<keyword evidence="14" id="KW-0175">Coiled coil</keyword>
<dbReference type="CDD" id="cd16100">
    <property type="entry name" value="ARID"/>
    <property type="match status" value="1"/>
</dbReference>
<name>A0AAD5H283_9CHLO</name>
<evidence type="ECO:0000256" key="9">
    <source>
        <dbReference type="ARBA" id="ARBA00040965"/>
    </source>
</evidence>
<dbReference type="EMBL" id="JADXDR010000152">
    <property type="protein sequence ID" value="KAI7837440.1"/>
    <property type="molecule type" value="Genomic_DNA"/>
</dbReference>
<dbReference type="GO" id="GO:0004662">
    <property type="term" value="F:CAAX-protein geranylgeranyltransferase activity"/>
    <property type="evidence" value="ECO:0007669"/>
    <property type="project" value="UniProtKB-EC"/>
</dbReference>
<reference evidence="17" key="1">
    <citation type="submission" date="2020-11" db="EMBL/GenBank/DDBJ databases">
        <title>Chlorella ohadii genome sequencing and assembly.</title>
        <authorList>
            <person name="Murik O."/>
            <person name="Treves H."/>
            <person name="Kedem I."/>
            <person name="Shotland Y."/>
            <person name="Kaplan A."/>
        </authorList>
    </citation>
    <scope>NUCLEOTIDE SEQUENCE</scope>
    <source>
        <strain evidence="17">1</strain>
    </source>
</reference>
<evidence type="ECO:0000256" key="7">
    <source>
        <dbReference type="ARBA" id="ARBA00022737"/>
    </source>
</evidence>
<organism evidence="17 18">
    <name type="scientific">Chlorella ohadii</name>
    <dbReference type="NCBI Taxonomy" id="2649997"/>
    <lineage>
        <taxon>Eukaryota</taxon>
        <taxon>Viridiplantae</taxon>
        <taxon>Chlorophyta</taxon>
        <taxon>core chlorophytes</taxon>
        <taxon>Trebouxiophyceae</taxon>
        <taxon>Chlorellales</taxon>
        <taxon>Chlorellaceae</taxon>
        <taxon>Chlorella clade</taxon>
        <taxon>Chlorella</taxon>
    </lineage>
</organism>
<dbReference type="EC" id="2.5.1.59" evidence="3"/>
<dbReference type="AlphaFoldDB" id="A0AAD5H283"/>
<evidence type="ECO:0000259" key="16">
    <source>
        <dbReference type="PROSITE" id="PS51011"/>
    </source>
</evidence>
<feature type="region of interest" description="Disordered" evidence="15">
    <location>
        <begin position="893"/>
        <end position="914"/>
    </location>
</feature>
<feature type="compositionally biased region" description="Acidic residues" evidence="15">
    <location>
        <begin position="766"/>
        <end position="784"/>
    </location>
</feature>
<keyword evidence="6" id="KW-0808">Transferase</keyword>
<feature type="region of interest" description="Disordered" evidence="15">
    <location>
        <begin position="1008"/>
        <end position="1033"/>
    </location>
</feature>
<dbReference type="GO" id="GO:0005953">
    <property type="term" value="C:CAAX-protein geranylgeranyltransferase complex"/>
    <property type="evidence" value="ECO:0007669"/>
    <property type="project" value="TreeGrafter"/>
</dbReference>
<dbReference type="SMART" id="SM00501">
    <property type="entry name" value="BRIGHT"/>
    <property type="match status" value="1"/>
</dbReference>
<evidence type="ECO:0000256" key="5">
    <source>
        <dbReference type="ARBA" id="ARBA00022602"/>
    </source>
</evidence>
<feature type="region of interest" description="Disordered" evidence="15">
    <location>
        <begin position="542"/>
        <end position="562"/>
    </location>
</feature>
<dbReference type="EC" id="2.5.1.58" evidence="4"/>
<dbReference type="InterPro" id="IPR036431">
    <property type="entry name" value="ARID_dom_sf"/>
</dbReference>
<evidence type="ECO:0000256" key="11">
    <source>
        <dbReference type="ARBA" id="ARBA00042436"/>
    </source>
</evidence>
<dbReference type="SMART" id="SM01014">
    <property type="entry name" value="ARID"/>
    <property type="match status" value="1"/>
</dbReference>
<evidence type="ECO:0000256" key="1">
    <source>
        <dbReference type="ARBA" id="ARBA00001946"/>
    </source>
</evidence>
<dbReference type="GO" id="GO:0005965">
    <property type="term" value="C:protein farnesyltransferase complex"/>
    <property type="evidence" value="ECO:0007669"/>
    <property type="project" value="TreeGrafter"/>
</dbReference>
<evidence type="ECO:0000256" key="3">
    <source>
        <dbReference type="ARBA" id="ARBA00012700"/>
    </source>
</evidence>
<feature type="compositionally biased region" description="Gly residues" evidence="15">
    <location>
        <begin position="1010"/>
        <end position="1021"/>
    </location>
</feature>
<evidence type="ECO:0000256" key="2">
    <source>
        <dbReference type="ARBA" id="ARBA00006734"/>
    </source>
</evidence>
<feature type="compositionally biased region" description="Low complexity" evidence="15">
    <location>
        <begin position="697"/>
        <end position="727"/>
    </location>
</feature>
<dbReference type="Gene3D" id="1.25.40.120">
    <property type="entry name" value="Protein prenylyltransferase"/>
    <property type="match status" value="1"/>
</dbReference>
<dbReference type="Proteomes" id="UP001205105">
    <property type="component" value="Unassembled WGS sequence"/>
</dbReference>
<proteinExistence type="inferred from homology"/>
<protein>
    <recommendedName>
        <fullName evidence="9">Protein farnesyltransferase/geranylgeranyltransferase type-1 subunit alpha</fullName>
        <ecNumber evidence="4">2.5.1.58</ecNumber>
        <ecNumber evidence="3">2.5.1.59</ecNumber>
    </recommendedName>
    <alternativeName>
        <fullName evidence="12">CAAX farnesyltransferase subunit alpha</fullName>
    </alternativeName>
    <alternativeName>
        <fullName evidence="11">FTase-alpha</fullName>
    </alternativeName>
    <alternativeName>
        <fullName evidence="10">Ras proteins prenyltransferase subunit alpha</fullName>
    </alternativeName>
    <alternativeName>
        <fullName evidence="13">Type I protein geranyl-geranyltransferase subunit alpha</fullName>
    </alternativeName>
</protein>
<comment type="caution">
    <text evidence="17">The sequence shown here is derived from an EMBL/GenBank/DDBJ whole genome shotgun (WGS) entry which is preliminary data.</text>
</comment>
<sequence>MPTPQQGAQSRRQQAAAAVITGALQKPADADLAKYNSQKAILEATLTQLRSKLTDLESDNWLGSDDFLPVSERPEWVGVAPRPLPPQAQPVVAIERDELMGDLMDYFWAAVAANECSERVLALTGEIIRDLNRSHYTVWAWRWRCLEALGGVAAHAAQEFALTVDIAALDAKNYQLWNYRRRLVLALGPAALAERELEFAAACLQRDAKNYHVWAHRQAVLLAATEELGASSQGGSGGSSGAASGEAAAAAAAARAAVLWSAELAFTDRVLQDDVRNNSAWSQRLFVLRAAPAAAAGTPQEAYDREVDFAASKAALAPHSEAAWEALRGLAALPGAPSHALAADARFLGLARQVLDRAPACPPALALLADVFLGQAALLGEAAAAAAAAEPATTSSASEAQEGGRDDEWMPGGEEASEESEQPPPSAAQEDEEEQQPEATPAASQPAAQQDADVLEKVKALFQRRGVHYPAPRFNRVLLDVPKLWSLVSQHGGYDEVCKRKLWANVGRAFDPPKSMTNLSFHIKKLYERTLLAYEREQQGVHIDIPTSPRRPRKPKPVAPGDEAAAAAAVGVALGAKSGGAAAAAAAAEGAAGTEDGGEGAAAGEAAPKPKPPRRRRRAAPAAAQPPKPEAEEAAQGEGKPAGSEGQVAAASNGRQASGSKRKAMGAAEEGEAGEEASLPRTETSQQRRRARRRVRATASQQQQQQQPPQDEGEQQQPEPQQQQQQPERPPEQQQTEEKREGEGLELEQPVAAAPAERDELFASEQLEEEDGSQEAAADEEMAEAESGQEKAEAEAAVAAAAAAAAAAGMMAAQAATPLGDSSRTPTPLSPATAAPAAAAAAAAAAAEGGLDQEMAPAGSFTFAWPPAVLGGGMPATLAAPLPPVPAVVTATPQQVQLRPTSKRQAAQAVAVARPRSQRLRARAARTAGEADDELLEQLAAEQLASLATAALEVPLVPAGHSGQVMRAPPVERLGAALAAEPPGQLERAPPVQLQAFRTALAVAEADRQGGAGGAAGGVAAGQGPPPHAEGPSWVAEAAAGASLGVGQIDLPTSVMLMQQAAGVIRGLHEELQRSKGQVGGPGRHCLL</sequence>
<feature type="domain" description="ARID" evidence="16">
    <location>
        <begin position="448"/>
        <end position="539"/>
    </location>
</feature>
<dbReference type="SUPFAM" id="SSF46774">
    <property type="entry name" value="ARID-like"/>
    <property type="match status" value="1"/>
</dbReference>
<evidence type="ECO:0000313" key="17">
    <source>
        <dbReference type="EMBL" id="KAI7837440.1"/>
    </source>
</evidence>
<keyword evidence="8" id="KW-0460">Magnesium</keyword>
<feature type="compositionally biased region" description="Basic residues" evidence="15">
    <location>
        <begin position="687"/>
        <end position="696"/>
    </location>
</feature>
<evidence type="ECO:0000256" key="15">
    <source>
        <dbReference type="SAM" id="MobiDB-lite"/>
    </source>
</evidence>
<dbReference type="GO" id="GO:0003677">
    <property type="term" value="F:DNA binding"/>
    <property type="evidence" value="ECO:0007669"/>
    <property type="project" value="InterPro"/>
</dbReference>
<dbReference type="SUPFAM" id="SSF48439">
    <property type="entry name" value="Protein prenylyltransferase"/>
    <property type="match status" value="1"/>
</dbReference>
<evidence type="ECO:0000256" key="8">
    <source>
        <dbReference type="ARBA" id="ARBA00022842"/>
    </source>
</evidence>
<keyword evidence="7" id="KW-0677">Repeat</keyword>
<dbReference type="PANTHER" id="PTHR11129">
    <property type="entry name" value="PROTEIN FARNESYLTRANSFERASE ALPHA SUBUNIT/RAB GERANYLGERANYL TRANSFERASE ALPHA SUBUNIT"/>
    <property type="match status" value="1"/>
</dbReference>
<keyword evidence="18" id="KW-1185">Reference proteome</keyword>
<feature type="coiled-coil region" evidence="14">
    <location>
        <begin position="32"/>
        <end position="59"/>
    </location>
</feature>
<dbReference type="Gene3D" id="1.10.150.60">
    <property type="entry name" value="ARID DNA-binding domain"/>
    <property type="match status" value="1"/>
</dbReference>
<dbReference type="PANTHER" id="PTHR11129:SF1">
    <property type="entry name" value="PROTEIN FARNESYLTRANSFERASE_GERANYLGERANYLTRANSFERASE TYPE-1 SUBUNIT ALPHA"/>
    <property type="match status" value="1"/>
</dbReference>
<evidence type="ECO:0000256" key="4">
    <source>
        <dbReference type="ARBA" id="ARBA00012702"/>
    </source>
</evidence>
<feature type="region of interest" description="Disordered" evidence="15">
    <location>
        <begin position="388"/>
        <end position="451"/>
    </location>
</feature>
<evidence type="ECO:0000256" key="10">
    <source>
        <dbReference type="ARBA" id="ARBA00041392"/>
    </source>
</evidence>
<dbReference type="PROSITE" id="PS51011">
    <property type="entry name" value="ARID"/>
    <property type="match status" value="1"/>
</dbReference>
<dbReference type="PROSITE" id="PS51147">
    <property type="entry name" value="PFTA"/>
    <property type="match status" value="3"/>
</dbReference>